<name>A0A1D6GU46_MAIZE</name>
<dbReference type="AlphaFoldDB" id="A0A1D6GU46"/>
<dbReference type="InterPro" id="IPR001128">
    <property type="entry name" value="Cyt_P450"/>
</dbReference>
<feature type="binding site" description="axial binding residue" evidence="6">
    <location>
        <position position="429"/>
    </location>
    <ligand>
        <name>heme</name>
        <dbReference type="ChEBI" id="CHEBI:30413"/>
    </ligand>
    <ligandPart>
        <name>Fe</name>
        <dbReference type="ChEBI" id="CHEBI:18248"/>
    </ligandPart>
</feature>
<dbReference type="OrthoDB" id="3945418at2759"/>
<reference evidence="11" key="1">
    <citation type="journal article" date="2009" name="Science">
        <title>The B73 maize genome: complexity, diversity, and dynamics.</title>
        <authorList>
            <person name="Schnable P.S."/>
            <person name="Ware D."/>
            <person name="Fulton R.S."/>
            <person name="Stein J.C."/>
            <person name="Wei F."/>
            <person name="Pasternak S."/>
            <person name="Liang C."/>
            <person name="Zhang J."/>
            <person name="Fulton L."/>
            <person name="Graves T.A."/>
            <person name="Minx P."/>
            <person name="Reily A.D."/>
            <person name="Courtney L."/>
            <person name="Kruchowski S.S."/>
            <person name="Tomlinson C."/>
            <person name="Strong C."/>
            <person name="Delehaunty K."/>
            <person name="Fronick C."/>
            <person name="Courtney B."/>
            <person name="Rock S.M."/>
            <person name="Belter E."/>
            <person name="Du F."/>
            <person name="Kim K."/>
            <person name="Abbott R.M."/>
            <person name="Cotton M."/>
            <person name="Levy A."/>
            <person name="Marchetto P."/>
            <person name="Ochoa K."/>
            <person name="Jackson S.M."/>
            <person name="Gillam B."/>
            <person name="Chen W."/>
            <person name="Yan L."/>
            <person name="Higginbotham J."/>
            <person name="Cardenas M."/>
            <person name="Waligorski J."/>
            <person name="Applebaum E."/>
            <person name="Phelps L."/>
            <person name="Falcone J."/>
            <person name="Kanchi K."/>
            <person name="Thane T."/>
            <person name="Scimone A."/>
            <person name="Thane N."/>
            <person name="Henke J."/>
            <person name="Wang T."/>
            <person name="Ruppert J."/>
            <person name="Shah N."/>
            <person name="Rotter K."/>
            <person name="Hodges J."/>
            <person name="Ingenthron E."/>
            <person name="Cordes M."/>
            <person name="Kohlberg S."/>
            <person name="Sgro J."/>
            <person name="Delgado B."/>
            <person name="Mead K."/>
            <person name="Chinwalla A."/>
            <person name="Leonard S."/>
            <person name="Crouse K."/>
            <person name="Collura K."/>
            <person name="Kudrna D."/>
            <person name="Currie J."/>
            <person name="He R."/>
            <person name="Angelova A."/>
            <person name="Rajasekar S."/>
            <person name="Mueller T."/>
            <person name="Lomeli R."/>
            <person name="Scara G."/>
            <person name="Ko A."/>
            <person name="Delaney K."/>
            <person name="Wissotski M."/>
            <person name="Lopez G."/>
            <person name="Campos D."/>
            <person name="Braidotti M."/>
            <person name="Ashley E."/>
            <person name="Golser W."/>
            <person name="Kim H."/>
            <person name="Lee S."/>
            <person name="Lin J."/>
            <person name="Dujmic Z."/>
            <person name="Kim W."/>
            <person name="Talag J."/>
            <person name="Zuccolo A."/>
            <person name="Fan C."/>
            <person name="Sebastian A."/>
            <person name="Kramer M."/>
            <person name="Spiegel L."/>
            <person name="Nascimento L."/>
            <person name="Zutavern T."/>
            <person name="Miller B."/>
            <person name="Ambroise C."/>
            <person name="Muller S."/>
            <person name="Spooner W."/>
            <person name="Narechania A."/>
            <person name="Ren L."/>
            <person name="Wei S."/>
            <person name="Kumari S."/>
            <person name="Faga B."/>
            <person name="Levy M.J."/>
            <person name="McMahan L."/>
            <person name="Van Buren P."/>
            <person name="Vaughn M.W."/>
            <person name="Ying K."/>
            <person name="Yeh C.-T."/>
            <person name="Emrich S.J."/>
            <person name="Jia Y."/>
            <person name="Kalyanaraman A."/>
            <person name="Hsia A.-P."/>
            <person name="Barbazuk W.B."/>
            <person name="Baucom R.S."/>
            <person name="Brutnell T.P."/>
            <person name="Carpita N.C."/>
            <person name="Chaparro C."/>
            <person name="Chia J.-M."/>
            <person name="Deragon J.-M."/>
            <person name="Estill J.C."/>
            <person name="Fu Y."/>
            <person name="Jeddeloh J.A."/>
            <person name="Han Y."/>
            <person name="Lee H."/>
            <person name="Li P."/>
            <person name="Lisch D.R."/>
            <person name="Liu S."/>
            <person name="Liu Z."/>
            <person name="Nagel D.H."/>
            <person name="McCann M.C."/>
            <person name="SanMiguel P."/>
            <person name="Myers A.M."/>
            <person name="Nettleton D."/>
            <person name="Nguyen J."/>
            <person name="Penning B.W."/>
            <person name="Ponnala L."/>
            <person name="Schneider K.L."/>
            <person name="Schwartz D.C."/>
            <person name="Sharma A."/>
            <person name="Soderlund C."/>
            <person name="Springer N.M."/>
            <person name="Sun Q."/>
            <person name="Wang H."/>
            <person name="Waterman M."/>
            <person name="Westerman R."/>
            <person name="Wolfgruber T.K."/>
            <person name="Yang L."/>
            <person name="Yu Y."/>
            <person name="Zhang L."/>
            <person name="Zhou S."/>
            <person name="Zhu Q."/>
            <person name="Bennetzen J.L."/>
            <person name="Dawe R.K."/>
            <person name="Jiang J."/>
            <person name="Jiang N."/>
            <person name="Presting G.G."/>
            <person name="Wessler S.R."/>
            <person name="Aluru S."/>
            <person name="Martienssen R.A."/>
            <person name="Clifton S.W."/>
            <person name="McCombie W.R."/>
            <person name="Wing R.A."/>
            <person name="Wilson R.K."/>
        </authorList>
    </citation>
    <scope>NUCLEOTIDE SEQUENCE [LARGE SCALE GENOMIC DNA]</scope>
    <source>
        <strain evidence="11">cv. B73</strain>
    </source>
</reference>
<keyword evidence="11" id="KW-1185">Reference proteome</keyword>
<reference evidence="10" key="4">
    <citation type="submission" date="2021-05" db="UniProtKB">
        <authorList>
            <consortium name="EnsemblPlants"/>
        </authorList>
    </citation>
    <scope>IDENTIFICATION</scope>
    <source>
        <strain evidence="10">cv. B73</strain>
    </source>
</reference>
<evidence type="ECO:0000256" key="8">
    <source>
        <dbReference type="SAM" id="Phobius"/>
    </source>
</evidence>
<keyword evidence="3 6" id="KW-0479">Metal-binding</keyword>
<dbReference type="PANTHER" id="PTHR24286">
    <property type="entry name" value="CYTOCHROME P450 26"/>
    <property type="match status" value="1"/>
</dbReference>
<dbReference type="PRINTS" id="PR00463">
    <property type="entry name" value="EP450I"/>
</dbReference>
<dbReference type="PRINTS" id="PR00385">
    <property type="entry name" value="P450"/>
</dbReference>
<dbReference type="GO" id="GO:0004497">
    <property type="term" value="F:monooxygenase activity"/>
    <property type="evidence" value="ECO:0000318"/>
    <property type="project" value="GO_Central"/>
</dbReference>
<dbReference type="PROSITE" id="PS00086">
    <property type="entry name" value="CYTOCHROME_P450"/>
    <property type="match status" value="1"/>
</dbReference>
<evidence type="ECO:0000256" key="4">
    <source>
        <dbReference type="ARBA" id="ARBA00023002"/>
    </source>
</evidence>
<dbReference type="PANTHER" id="PTHR24286:SF364">
    <property type="entry name" value="CYTOCHROME P450 FAMILY 718"/>
    <property type="match status" value="1"/>
</dbReference>
<keyword evidence="4 7" id="KW-0560">Oxidoreductase</keyword>
<organism evidence="9">
    <name type="scientific">Zea mays</name>
    <name type="common">Maize</name>
    <dbReference type="NCBI Taxonomy" id="4577"/>
    <lineage>
        <taxon>Eukaryota</taxon>
        <taxon>Viridiplantae</taxon>
        <taxon>Streptophyta</taxon>
        <taxon>Embryophyta</taxon>
        <taxon>Tracheophyta</taxon>
        <taxon>Spermatophyta</taxon>
        <taxon>Magnoliopsida</taxon>
        <taxon>Liliopsida</taxon>
        <taxon>Poales</taxon>
        <taxon>Poaceae</taxon>
        <taxon>PACMAD clade</taxon>
        <taxon>Panicoideae</taxon>
        <taxon>Andropogonodae</taxon>
        <taxon>Andropogoneae</taxon>
        <taxon>Tripsacinae</taxon>
        <taxon>Zea</taxon>
    </lineage>
</organism>
<dbReference type="SMR" id="A0A1D6GU46"/>
<evidence type="ECO:0000256" key="5">
    <source>
        <dbReference type="ARBA" id="ARBA00023004"/>
    </source>
</evidence>
<sequence>MDAAPATSAVAVAVAVIFAVVASLPVLLRLLYASAGGKTNPKAPLPPGSFGLPFIGQTLSLVRALRANTADDWLRRWLAMYGPVSRLRLFGCPTAFLVGTSANKFIFASAAVTAKTPESFARMVGRRTIRDVVGDEHRRVRAMMMQFLRVDAVKRHVASMDGEVRRHLDAEWRGRGTVAVMPSMKSLTFDVMCTAIFGLGTGAVRRDLWTEFQELVRGIWAVPVNLPFTAYSRCLAASQRGRRAVAGVIQERRAKLERGESSLASDVVTLMLTEGLPDEEIIDNVMFLMVAAHDTTAALLTFLIRQLDADKEAYDRVVQEQEEIARSKVAGEALSWEDLGRMRYTWLAAMETLRMVPPVFTMTRKTVDDVEYGGYLIPKGWQVIHAANMTHWDPAIFPEPGRFDPARFENPSAVPPFAFVPFGGGARVCPGNEFARVETLVTVHHIVTRFRWKLAAGCDRSFSRFPLPYPSQGLLIDIEPIQK</sequence>
<accession>A0A1D6GU46</accession>
<keyword evidence="5 6" id="KW-0408">Iron</keyword>
<dbReference type="RefSeq" id="XP_008644980.1">
    <property type="nucleotide sequence ID" value="XM_008646758.4"/>
</dbReference>
<reference evidence="10" key="3">
    <citation type="submission" date="2019-07" db="EMBL/GenBank/DDBJ databases">
        <authorList>
            <person name="Seetharam A."/>
            <person name="Woodhouse M."/>
            <person name="Cannon E."/>
        </authorList>
    </citation>
    <scope>NUCLEOTIDE SEQUENCE [LARGE SCALE GENOMIC DNA]</scope>
    <source>
        <strain evidence="10">cv. B73</strain>
    </source>
</reference>
<evidence type="ECO:0000256" key="7">
    <source>
        <dbReference type="RuleBase" id="RU000461"/>
    </source>
</evidence>
<dbReference type="GO" id="GO:0016705">
    <property type="term" value="F:oxidoreductase activity, acting on paired donors, with incorporation or reduction of molecular oxygen"/>
    <property type="evidence" value="ECO:0007669"/>
    <property type="project" value="InterPro"/>
</dbReference>
<dbReference type="EMBL" id="CM000781">
    <property type="protein sequence ID" value="AQK66511.1"/>
    <property type="molecule type" value="Genomic_DNA"/>
</dbReference>
<keyword evidence="8" id="KW-1133">Transmembrane helix</keyword>
<dbReference type="InterPro" id="IPR017972">
    <property type="entry name" value="Cyt_P450_CS"/>
</dbReference>
<dbReference type="eggNOG" id="KOG0157">
    <property type="taxonomic scope" value="Eukaryota"/>
</dbReference>
<reference evidence="9" key="2">
    <citation type="submission" date="2015-12" db="EMBL/GenBank/DDBJ databases">
        <title>Update maize B73 reference genome by single molecule sequencing technologies.</title>
        <authorList>
            <consortium name="Maize Genome Sequencing Project"/>
            <person name="Ware D."/>
        </authorList>
    </citation>
    <scope>NUCLEOTIDE SEQUENCE</scope>
    <source>
        <tissue evidence="9">Seedling</tissue>
    </source>
</reference>
<dbReference type="PaxDb" id="4577-GRMZM2G154652_P01"/>
<gene>
    <name evidence="10" type="primary">LOC103626352</name>
    <name evidence="9" type="ORF">ZEAMMB73_Zm00001d014554</name>
</gene>
<evidence type="ECO:0000313" key="11">
    <source>
        <dbReference type="Proteomes" id="UP000007305"/>
    </source>
</evidence>
<comment type="similarity">
    <text evidence="2 7">Belongs to the cytochrome P450 family.</text>
</comment>
<dbReference type="GO" id="GO:0020037">
    <property type="term" value="F:heme binding"/>
    <property type="evidence" value="ECO:0007669"/>
    <property type="project" value="InterPro"/>
</dbReference>
<dbReference type="GO" id="GO:0005506">
    <property type="term" value="F:iron ion binding"/>
    <property type="evidence" value="ECO:0007669"/>
    <property type="project" value="InterPro"/>
</dbReference>
<dbReference type="ExpressionAtlas" id="A0A1D6GU46">
    <property type="expression patterns" value="baseline and differential"/>
</dbReference>
<dbReference type="KEGG" id="zma:103626352"/>
<comment type="cofactor">
    <cofactor evidence="1 6">
        <name>heme</name>
        <dbReference type="ChEBI" id="CHEBI:30413"/>
    </cofactor>
</comment>
<dbReference type="Gramene" id="Zm00001eb225960_T001">
    <property type="protein sequence ID" value="Zm00001eb225960_P001"/>
    <property type="gene ID" value="Zm00001eb225960"/>
</dbReference>
<dbReference type="CDD" id="cd11043">
    <property type="entry name" value="CYP90-like"/>
    <property type="match status" value="1"/>
</dbReference>
<dbReference type="EnsemblPlants" id="Zm00001eb225960_T001">
    <property type="protein sequence ID" value="Zm00001eb225960_P001"/>
    <property type="gene ID" value="Zm00001eb225960"/>
</dbReference>
<keyword evidence="8" id="KW-0812">Transmembrane</keyword>
<keyword evidence="8" id="KW-0472">Membrane</keyword>
<evidence type="ECO:0000256" key="3">
    <source>
        <dbReference type="ARBA" id="ARBA00022723"/>
    </source>
</evidence>
<evidence type="ECO:0000256" key="6">
    <source>
        <dbReference type="PIRSR" id="PIRSR602401-1"/>
    </source>
</evidence>
<dbReference type="OMA" id="CPTAFLV"/>
<dbReference type="GeneID" id="103626352"/>
<dbReference type="InterPro" id="IPR002401">
    <property type="entry name" value="Cyt_P450_E_grp-I"/>
</dbReference>
<feature type="transmembrane region" description="Helical" evidence="8">
    <location>
        <begin position="6"/>
        <end position="32"/>
    </location>
</feature>
<dbReference type="Proteomes" id="UP000007305">
    <property type="component" value="Chromosome 5"/>
</dbReference>
<dbReference type="InterPro" id="IPR036396">
    <property type="entry name" value="Cyt_P450_sf"/>
</dbReference>
<evidence type="ECO:0000313" key="10">
    <source>
        <dbReference type="EnsemblPlants" id="Zm00001eb225960_P001"/>
    </source>
</evidence>
<keyword evidence="6 7" id="KW-0349">Heme</keyword>
<dbReference type="FunFam" id="1.10.630.10:FF:000022">
    <property type="entry name" value="Taxadiene 5-alpha hydroxylase"/>
    <property type="match status" value="1"/>
</dbReference>
<dbReference type="STRING" id="4577.A0A1D6GU46"/>
<dbReference type="Gene3D" id="1.10.630.10">
    <property type="entry name" value="Cytochrome P450"/>
    <property type="match status" value="1"/>
</dbReference>
<protein>
    <submittedName>
        <fullName evidence="9">Cytochrome P450 family 718</fullName>
    </submittedName>
</protein>
<keyword evidence="7" id="KW-0503">Monooxygenase</keyword>
<dbReference type="Pfam" id="PF00067">
    <property type="entry name" value="p450"/>
    <property type="match status" value="1"/>
</dbReference>
<proteinExistence type="inferred from homology"/>
<evidence type="ECO:0000256" key="2">
    <source>
        <dbReference type="ARBA" id="ARBA00010617"/>
    </source>
</evidence>
<evidence type="ECO:0000313" key="9">
    <source>
        <dbReference type="EMBL" id="AQK66511.1"/>
    </source>
</evidence>
<dbReference type="SUPFAM" id="SSF48264">
    <property type="entry name" value="Cytochrome P450"/>
    <property type="match status" value="1"/>
</dbReference>
<evidence type="ECO:0000256" key="1">
    <source>
        <dbReference type="ARBA" id="ARBA00001971"/>
    </source>
</evidence>